<dbReference type="EMBL" id="QEKW01000009">
    <property type="protein sequence ID" value="PVZ08268.1"/>
    <property type="molecule type" value="Genomic_DNA"/>
</dbReference>
<feature type="region of interest" description="Disordered" evidence="1">
    <location>
        <begin position="324"/>
        <end position="347"/>
    </location>
</feature>
<dbReference type="InterPro" id="IPR055259">
    <property type="entry name" value="YkvP/CgeB_Glyco_trans-like"/>
</dbReference>
<proteinExistence type="predicted"/>
<feature type="domain" description="Spore protein YkvP/CgeB glycosyl transferase-like" evidence="2">
    <location>
        <begin position="189"/>
        <end position="305"/>
    </location>
</feature>
<dbReference type="Gene3D" id="3.40.50.2000">
    <property type="entry name" value="Glycogen Phosphorylase B"/>
    <property type="match status" value="1"/>
</dbReference>
<keyword evidence="4" id="KW-1185">Reference proteome</keyword>
<gene>
    <name evidence="3" type="ORF">C8D89_109153</name>
</gene>
<organism evidence="3 4">
    <name type="scientific">Actinomycetospora cinnamomea</name>
    <dbReference type="NCBI Taxonomy" id="663609"/>
    <lineage>
        <taxon>Bacteria</taxon>
        <taxon>Bacillati</taxon>
        <taxon>Actinomycetota</taxon>
        <taxon>Actinomycetes</taxon>
        <taxon>Pseudonocardiales</taxon>
        <taxon>Pseudonocardiaceae</taxon>
        <taxon>Actinomycetospora</taxon>
    </lineage>
</organism>
<dbReference type="Pfam" id="PF13524">
    <property type="entry name" value="Glyco_trans_1_2"/>
    <property type="match status" value="1"/>
</dbReference>
<comment type="caution">
    <text evidence="3">The sequence shown here is derived from an EMBL/GenBank/DDBJ whole genome shotgun (WGS) entry which is preliminary data.</text>
</comment>
<dbReference type="GO" id="GO:0016740">
    <property type="term" value="F:transferase activity"/>
    <property type="evidence" value="ECO:0007669"/>
    <property type="project" value="UniProtKB-KW"/>
</dbReference>
<dbReference type="RefSeq" id="WP_243418216.1">
    <property type="nucleotide sequence ID" value="NZ_QEKW01000009.1"/>
</dbReference>
<accession>A0A2U1F7W9</accession>
<evidence type="ECO:0000259" key="2">
    <source>
        <dbReference type="Pfam" id="PF13524"/>
    </source>
</evidence>
<protein>
    <submittedName>
        <fullName evidence="3">Glycosyl transferase family 1</fullName>
    </submittedName>
</protein>
<keyword evidence="3" id="KW-0808">Transferase</keyword>
<evidence type="ECO:0000313" key="3">
    <source>
        <dbReference type="EMBL" id="PVZ08268.1"/>
    </source>
</evidence>
<dbReference type="AlphaFoldDB" id="A0A2U1F7W9"/>
<sequence length="347" mass="38039">MLHWHVHGSWSTAFVQGRHTCLLPVLPEGGPWGGGRPAAWDWPAQAQEATPAQMRERADEIDVVVLQRPEEIELTERWTGRRPGRDLPALFVEHNTPKGDVPTTRHPLADRDDIPVVHVTHFNALMWDTGRAPVRVVEHGVLDPGDRYTGELDRAAVVVNEPVRRGRVTGTDLLAGFADTVGLDVYGIGSERLREAVTHPDVAIGGDLPQDRLHTEMARHRVYLHPVRWTSLGLSLIEAMMLGMPVVALATTEAAVDVPAEAGVVATDLEVLREGLRAYRDDPELARAAGAAARASALARHGVDRFLVEWDRLLDEVVQGAPARGRRDVEDDVAGTDRPPGRLEPAL</sequence>
<evidence type="ECO:0000313" key="4">
    <source>
        <dbReference type="Proteomes" id="UP000245639"/>
    </source>
</evidence>
<reference evidence="3 4" key="1">
    <citation type="submission" date="2018-04" db="EMBL/GenBank/DDBJ databases">
        <title>Genomic Encyclopedia of Type Strains, Phase IV (KMG-IV): sequencing the most valuable type-strain genomes for metagenomic binning, comparative biology and taxonomic classification.</title>
        <authorList>
            <person name="Goeker M."/>
        </authorList>
    </citation>
    <scope>NUCLEOTIDE SEQUENCE [LARGE SCALE GENOMIC DNA]</scope>
    <source>
        <strain evidence="3 4">DSM 45771</strain>
    </source>
</reference>
<name>A0A2U1F7W9_9PSEU</name>
<dbReference type="SUPFAM" id="SSF53756">
    <property type="entry name" value="UDP-Glycosyltransferase/glycogen phosphorylase"/>
    <property type="match status" value="1"/>
</dbReference>
<evidence type="ECO:0000256" key="1">
    <source>
        <dbReference type="SAM" id="MobiDB-lite"/>
    </source>
</evidence>
<dbReference type="Proteomes" id="UP000245639">
    <property type="component" value="Unassembled WGS sequence"/>
</dbReference>